<accession>A0A084G068</accession>
<reference evidence="2 3" key="1">
    <citation type="journal article" date="2014" name="Genome Announc.">
        <title>Draft genome sequence of the pathogenic fungus Scedosporium apiospermum.</title>
        <authorList>
            <person name="Vandeputte P."/>
            <person name="Ghamrawi S."/>
            <person name="Rechenmann M."/>
            <person name="Iltis A."/>
            <person name="Giraud S."/>
            <person name="Fleury M."/>
            <person name="Thornton C."/>
            <person name="Delhaes L."/>
            <person name="Meyer W."/>
            <person name="Papon N."/>
            <person name="Bouchara J.P."/>
        </authorList>
    </citation>
    <scope>NUCLEOTIDE SEQUENCE [LARGE SCALE GENOMIC DNA]</scope>
    <source>
        <strain evidence="2 3">IHEM 14462</strain>
    </source>
</reference>
<dbReference type="VEuPathDB" id="FungiDB:SAPIO_CDS8673"/>
<name>A0A084G068_PSEDA</name>
<dbReference type="HOGENOM" id="CLU_054584_0_0_1"/>
<evidence type="ECO:0008006" key="4">
    <source>
        <dbReference type="Google" id="ProtNLM"/>
    </source>
</evidence>
<feature type="compositionally biased region" description="Low complexity" evidence="1">
    <location>
        <begin position="183"/>
        <end position="194"/>
    </location>
</feature>
<organism evidence="2 3">
    <name type="scientific">Pseudallescheria apiosperma</name>
    <name type="common">Scedosporium apiospermum</name>
    <dbReference type="NCBI Taxonomy" id="563466"/>
    <lineage>
        <taxon>Eukaryota</taxon>
        <taxon>Fungi</taxon>
        <taxon>Dikarya</taxon>
        <taxon>Ascomycota</taxon>
        <taxon>Pezizomycotina</taxon>
        <taxon>Sordariomycetes</taxon>
        <taxon>Hypocreomycetidae</taxon>
        <taxon>Microascales</taxon>
        <taxon>Microascaceae</taxon>
        <taxon>Scedosporium</taxon>
    </lineage>
</organism>
<evidence type="ECO:0000256" key="1">
    <source>
        <dbReference type="SAM" id="MobiDB-lite"/>
    </source>
</evidence>
<dbReference type="EMBL" id="JOWA01000121">
    <property type="protein sequence ID" value="KEZ40730.1"/>
    <property type="molecule type" value="Genomic_DNA"/>
</dbReference>
<feature type="region of interest" description="Disordered" evidence="1">
    <location>
        <begin position="170"/>
        <end position="199"/>
    </location>
</feature>
<dbReference type="AlphaFoldDB" id="A0A084G068"/>
<dbReference type="KEGG" id="sapo:SAPIO_CDS8673"/>
<dbReference type="OrthoDB" id="66964at2759"/>
<dbReference type="GeneID" id="27727745"/>
<keyword evidence="3" id="KW-1185">Reference proteome</keyword>
<comment type="caution">
    <text evidence="2">The sequence shown here is derived from an EMBL/GenBank/DDBJ whole genome shotgun (WGS) entry which is preliminary data.</text>
</comment>
<proteinExistence type="predicted"/>
<evidence type="ECO:0000313" key="3">
    <source>
        <dbReference type="Proteomes" id="UP000028545"/>
    </source>
</evidence>
<gene>
    <name evidence="2" type="ORF">SAPIO_CDS8673</name>
</gene>
<protein>
    <recommendedName>
        <fullName evidence="4">HAUS augmin-like complex subunit 4</fullName>
    </recommendedName>
</protein>
<evidence type="ECO:0000313" key="2">
    <source>
        <dbReference type="EMBL" id="KEZ40730.1"/>
    </source>
</evidence>
<sequence length="353" mass="38469">MFPPVEPSVLENNPDFATLYATLTKSILNPDGTTRADPSAKSREAVHDELQGHRLKAAKRHLLASAVSSVPEPTRTSSRDPPLPEPLLDLLVLLPPLLSDPPTPDSTARLFAHPPLSHLSELLPLLGPLISRSLHDSALAIARVVSPSTNPSYLHRTIPTLPQTIASLSSSLALTPPPPQPPTTTSRKSSISTIAPPTNLPGTLLTHRQTLTSNLLLPLLNTQTKTLTTLIHALESKHASPSRSLQLRATHLSLASQTSHLSAQINLILLRATVFYPPEVRRALVNYAAHLRDARVRVEERVRDLEAELREFGVGVEGGEGKERVLREMARVYGGMRGEVEEVRGDLERLKGR</sequence>
<dbReference type="RefSeq" id="XP_016640529.1">
    <property type="nucleotide sequence ID" value="XM_016790266.1"/>
</dbReference>
<dbReference type="OMA" id="SNLRTWA"/>
<dbReference type="Proteomes" id="UP000028545">
    <property type="component" value="Unassembled WGS sequence"/>
</dbReference>